<dbReference type="InParanoid" id="A0A672F6L1"/>
<dbReference type="Ensembl" id="ENSSFAT00005001157.1">
    <property type="protein sequence ID" value="ENSSFAP00005001097.1"/>
    <property type="gene ID" value="ENSSFAG00005000794.1"/>
</dbReference>
<comment type="similarity">
    <text evidence="9">Belongs to the LZTS2 family.</text>
</comment>
<dbReference type="AlphaFoldDB" id="A0A672F6L1"/>
<dbReference type="PANTHER" id="PTHR19354:SF4">
    <property type="entry name" value="ZIPPER PUTATIVE TUMOR SUPPRESSOR 2-RELATED"/>
    <property type="match status" value="1"/>
</dbReference>
<dbReference type="RefSeq" id="XP_029962172.1">
    <property type="nucleotide sequence ID" value="XM_030106312.1"/>
</dbReference>
<reference evidence="11" key="1">
    <citation type="submission" date="2019-06" db="EMBL/GenBank/DDBJ databases">
        <authorList>
            <consortium name="Wellcome Sanger Institute Data Sharing"/>
        </authorList>
    </citation>
    <scope>NUCLEOTIDE SEQUENCE [LARGE SCALE GENOMIC DNA]</scope>
</reference>
<dbReference type="GO" id="GO:0005813">
    <property type="term" value="C:centrosome"/>
    <property type="evidence" value="ECO:0007669"/>
    <property type="project" value="UniProtKB-SubCell"/>
</dbReference>
<dbReference type="OrthoDB" id="10030037at2759"/>
<keyword evidence="7 9" id="KW-0206">Cytoskeleton</keyword>
<evidence type="ECO:0000256" key="3">
    <source>
        <dbReference type="ARBA" id="ARBA00022687"/>
    </source>
</evidence>
<evidence type="ECO:0000256" key="9">
    <source>
        <dbReference type="HAMAP-Rule" id="MF_03026"/>
    </source>
</evidence>
<proteinExistence type="inferred from homology"/>
<dbReference type="RefSeq" id="XP_029962171.1">
    <property type="nucleotide sequence ID" value="XM_030106311.1"/>
</dbReference>
<dbReference type="Pfam" id="PF06818">
    <property type="entry name" value="Fez1"/>
    <property type="match status" value="1"/>
</dbReference>
<reference evidence="11" key="2">
    <citation type="submission" date="2025-08" db="UniProtKB">
        <authorList>
            <consortium name="Ensembl"/>
        </authorList>
    </citation>
    <scope>IDENTIFICATION</scope>
</reference>
<accession>A0A672F6L1</accession>
<comment type="function">
    <text evidence="9">Negative regulator of katanin-mediated microtubule severing and release from the centrosome. Required for central spindle formation and the completion of cytokinesis. Negative regulator of the Wnt signaling pathway. Represses beta-catenin-mediated transcriptional activation by promoting the nuclear exclusion of beta-catenin.</text>
</comment>
<keyword evidence="12" id="KW-1185">Reference proteome</keyword>
<evidence type="ECO:0000256" key="1">
    <source>
        <dbReference type="ARBA" id="ARBA00022490"/>
    </source>
</evidence>
<evidence type="ECO:0000313" key="12">
    <source>
        <dbReference type="Proteomes" id="UP000472267"/>
    </source>
</evidence>
<dbReference type="GO" id="GO:0000281">
    <property type="term" value="P:mitotic cytokinesis"/>
    <property type="evidence" value="ECO:0007669"/>
    <property type="project" value="UniProtKB-UniRule"/>
</dbReference>
<dbReference type="GO" id="GO:0030496">
    <property type="term" value="C:midbody"/>
    <property type="evidence" value="ECO:0007669"/>
    <property type="project" value="UniProtKB-UniRule"/>
</dbReference>
<dbReference type="Proteomes" id="UP000472267">
    <property type="component" value="Chromosome 13"/>
</dbReference>
<dbReference type="GeneID" id="115399110"/>
<dbReference type="GO" id="GO:0051013">
    <property type="term" value="P:microtubule severing"/>
    <property type="evidence" value="ECO:0007669"/>
    <property type="project" value="UniProtKB-UniRule"/>
</dbReference>
<dbReference type="GO" id="GO:0051255">
    <property type="term" value="P:spindle midzone assembly"/>
    <property type="evidence" value="ECO:0007669"/>
    <property type="project" value="UniProtKB-UniRule"/>
</dbReference>
<evidence type="ECO:0000256" key="6">
    <source>
        <dbReference type="ARBA" id="ARBA00023054"/>
    </source>
</evidence>
<feature type="compositionally biased region" description="Low complexity" evidence="10">
    <location>
        <begin position="347"/>
        <end position="382"/>
    </location>
</feature>
<protein>
    <recommendedName>
        <fullName evidence="9">Leucine zipper putative tumor suppressor 2 homolog</fullName>
    </recommendedName>
    <alternativeName>
        <fullName evidence="9">Protein LAPSER1</fullName>
    </alternativeName>
</protein>
<name>A0A672F6L1_SALFA</name>
<comment type="subcellular location">
    <subcellularLocation>
        <location evidence="9">Cytoplasm</location>
    </subcellularLocation>
    <subcellularLocation>
        <location evidence="9">Cytoplasm</location>
        <location evidence="9">Cytoskeleton</location>
        <location evidence="9">Microtubule organizing center</location>
        <location evidence="9">Centrosome</location>
    </subcellularLocation>
</comment>
<evidence type="ECO:0000256" key="7">
    <source>
        <dbReference type="ARBA" id="ARBA00023212"/>
    </source>
</evidence>
<organism evidence="11 12">
    <name type="scientific">Salarias fasciatus</name>
    <name type="common">Jewelled blenny</name>
    <name type="synonym">Blennius fasciatus</name>
    <dbReference type="NCBI Taxonomy" id="181472"/>
    <lineage>
        <taxon>Eukaryota</taxon>
        <taxon>Metazoa</taxon>
        <taxon>Chordata</taxon>
        <taxon>Craniata</taxon>
        <taxon>Vertebrata</taxon>
        <taxon>Euteleostomi</taxon>
        <taxon>Actinopterygii</taxon>
        <taxon>Neopterygii</taxon>
        <taxon>Teleostei</taxon>
        <taxon>Neoteleostei</taxon>
        <taxon>Acanthomorphata</taxon>
        <taxon>Ovalentaria</taxon>
        <taxon>Blenniimorphae</taxon>
        <taxon>Blenniiformes</taxon>
        <taxon>Blennioidei</taxon>
        <taxon>Blenniidae</taxon>
        <taxon>Salariinae</taxon>
        <taxon>Salarias</taxon>
    </lineage>
</organism>
<dbReference type="RefSeq" id="XP_029962173.1">
    <property type="nucleotide sequence ID" value="XM_030106313.1"/>
</dbReference>
<dbReference type="GO" id="GO:0016055">
    <property type="term" value="P:Wnt signaling pathway"/>
    <property type="evidence" value="ECO:0007669"/>
    <property type="project" value="UniProtKB-KW"/>
</dbReference>
<feature type="region of interest" description="Disordered" evidence="10">
    <location>
        <begin position="114"/>
        <end position="133"/>
    </location>
</feature>
<keyword evidence="1 9" id="KW-0963">Cytoplasm</keyword>
<keyword evidence="6 9" id="KW-0175">Coiled coil</keyword>
<keyword evidence="2 9" id="KW-0132">Cell division</keyword>
<sequence length="792" mass="86104">MALVQALPVTVSDHPNPGLDVQQCGQLPSHTSSSPCGPCGSETAMGSVSSLISGRTYQERHCRAASEFSAKPRRSTPATSCFRLQDNTLRSGSSLEQLLVISNQAQPQAQVLPPPLPTKKHPRPGNSAGATGGAAVPGAITGVVNGAVGGCTNGNFGFVSDEAAVGDWNDNLVLTAASPCSDSEDQRDNRTLNGTIGGPPPKLIPVSGQLEKNMEKVLIRPTAFKPVVPKNRHSVQYLSPRPGGSSMSESQASLNLLLPLGGSCTSGASGTNANGGSSSSSSEGKRNSYSGGRNARSSQSCSMSDSGRNSLSSLPTHSSTGYSLAPSEGSSSGSGSGGQLEPAAGLSRNTSGGTGSHGHSNSDSGRSSSSKSTGSGSLSGRGQPLSDSGSCGHSPPPVEGYEAVVRELEEKLRERDLELQQLRENLDENEAAICQVYEEKQRRCEREMEELRQSCATKMKQASQKAQRAQQVLQLQVFQLQQEKKKLQEDFSSLLQDRETLERRCATIQREQTQLGPRLEETKWEVCQKTGEISLLKQQLKEIQSELSQKAGDIVVLKAQLREARSELQASQVRAQEAQTALRTRSLELEVCENELQRRKSEAELLREKVGRLEEESSRLHDSLSGHGGMSLPGSGTMKGQCMALSHQQVRGVIGRGGPSPCVYRDGEDAHLVWGGESDEAKAQRQNAETLLGLRQHVDRLKAELIYERRTGEEQLSRFEEERRVWQEEKEKVIRYQKQLQQNYIQMYRRNRDLERVMRELSLELENRDMEDYDVHSGSNDIHFEEITATEI</sequence>
<evidence type="ECO:0000256" key="10">
    <source>
        <dbReference type="SAM" id="MobiDB-lite"/>
    </source>
</evidence>
<feature type="compositionally biased region" description="Low complexity" evidence="10">
    <location>
        <begin position="268"/>
        <end position="291"/>
    </location>
</feature>
<evidence type="ECO:0000256" key="4">
    <source>
        <dbReference type="ARBA" id="ARBA00022701"/>
    </source>
</evidence>
<dbReference type="InterPro" id="IPR028597">
    <property type="entry name" value="LZTS2"/>
</dbReference>
<dbReference type="HAMAP" id="MF_03026">
    <property type="entry name" value="LZTS2"/>
    <property type="match status" value="1"/>
</dbReference>
<feature type="region of interest" description="Disordered" evidence="10">
    <location>
        <begin position="179"/>
        <end position="201"/>
    </location>
</feature>
<dbReference type="GO" id="GO:0090090">
    <property type="term" value="P:negative regulation of canonical Wnt signaling pathway"/>
    <property type="evidence" value="ECO:0007669"/>
    <property type="project" value="TreeGrafter"/>
</dbReference>
<evidence type="ECO:0000256" key="8">
    <source>
        <dbReference type="ARBA" id="ARBA00023306"/>
    </source>
</evidence>
<feature type="region of interest" description="Disordered" evidence="10">
    <location>
        <begin position="268"/>
        <end position="399"/>
    </location>
</feature>
<reference evidence="11" key="3">
    <citation type="submission" date="2025-09" db="UniProtKB">
        <authorList>
            <consortium name="Ensembl"/>
        </authorList>
    </citation>
    <scope>IDENTIFICATION</scope>
</reference>
<dbReference type="GO" id="GO:0051168">
    <property type="term" value="P:nuclear export"/>
    <property type="evidence" value="ECO:0007669"/>
    <property type="project" value="UniProtKB-UniRule"/>
</dbReference>
<evidence type="ECO:0000256" key="5">
    <source>
        <dbReference type="ARBA" id="ARBA00022776"/>
    </source>
</evidence>
<dbReference type="GO" id="GO:0005737">
    <property type="term" value="C:cytoplasm"/>
    <property type="evidence" value="ECO:0007669"/>
    <property type="project" value="UniProtKB-SubCell"/>
</dbReference>
<feature type="coiled-coil region" evidence="9">
    <location>
        <begin position="709"/>
        <end position="771"/>
    </location>
</feature>
<dbReference type="CTD" id="570926"/>
<keyword evidence="4 9" id="KW-0493">Microtubule</keyword>
<evidence type="ECO:0000313" key="11">
    <source>
        <dbReference type="Ensembl" id="ENSSFAP00005001097.1"/>
    </source>
</evidence>
<dbReference type="InterPro" id="IPR045329">
    <property type="entry name" value="LZTS"/>
</dbReference>
<keyword evidence="5 9" id="KW-0498">Mitosis</keyword>
<evidence type="ECO:0000256" key="2">
    <source>
        <dbReference type="ARBA" id="ARBA00022618"/>
    </source>
</evidence>
<dbReference type="GO" id="GO:0005874">
    <property type="term" value="C:microtubule"/>
    <property type="evidence" value="ECO:0007669"/>
    <property type="project" value="UniProtKB-KW"/>
</dbReference>
<gene>
    <name evidence="11" type="primary">LOC115399110</name>
    <name evidence="9" type="synonym">LAPSER1</name>
    <name evidence="9" type="synonym">LZTS2</name>
</gene>
<keyword evidence="8 9" id="KW-0131">Cell cycle</keyword>
<dbReference type="FunCoup" id="A0A672F6L1">
    <property type="interactions" value="971"/>
</dbReference>
<dbReference type="PANTHER" id="PTHR19354">
    <property type="entry name" value="ZIPPER PUTATIVE TUMOR SUPPRESSOR 2 HOMOLOG-LIKE PROTEIN-RELATED"/>
    <property type="match status" value="1"/>
</dbReference>
<feature type="compositionally biased region" description="Polar residues" evidence="10">
    <location>
        <begin position="295"/>
        <end position="322"/>
    </location>
</feature>
<dbReference type="OMA" id="LQHNYVQ"/>
<keyword evidence="3 9" id="KW-0879">Wnt signaling pathway</keyword>